<proteinExistence type="predicted"/>
<keyword evidence="3" id="KW-1185">Reference proteome</keyword>
<comment type="caution">
    <text evidence="2">The sequence shown here is derived from an EMBL/GenBank/DDBJ whole genome shotgun (WGS) entry which is preliminary data.</text>
</comment>
<feature type="region of interest" description="Disordered" evidence="1">
    <location>
        <begin position="40"/>
        <end position="59"/>
    </location>
</feature>
<evidence type="ECO:0000313" key="2">
    <source>
        <dbReference type="EMBL" id="MBU8868852.1"/>
    </source>
</evidence>
<evidence type="ECO:0000256" key="1">
    <source>
        <dbReference type="SAM" id="MobiDB-lite"/>
    </source>
</evidence>
<dbReference type="Proteomes" id="UP000824166">
    <property type="component" value="Unassembled WGS sequence"/>
</dbReference>
<protein>
    <submittedName>
        <fullName evidence="2">Uncharacterized protein</fullName>
    </submittedName>
</protein>
<dbReference type="EMBL" id="JAHOPC010000019">
    <property type="protein sequence ID" value="MBU8868852.1"/>
    <property type="molecule type" value="Genomic_DNA"/>
</dbReference>
<evidence type="ECO:0000313" key="3">
    <source>
        <dbReference type="Proteomes" id="UP000824166"/>
    </source>
</evidence>
<organism evidence="2 3">
    <name type="scientific">Paenarthrobacter aromaticivorans</name>
    <dbReference type="NCBI Taxonomy" id="2849150"/>
    <lineage>
        <taxon>Bacteria</taxon>
        <taxon>Bacillati</taxon>
        <taxon>Actinomycetota</taxon>
        <taxon>Actinomycetes</taxon>
        <taxon>Micrococcales</taxon>
        <taxon>Micrococcaceae</taxon>
        <taxon>Paenarthrobacter</taxon>
    </lineage>
</organism>
<name>A0ABS6IEK9_9MICC</name>
<gene>
    <name evidence="2" type="ORF">KSW38_21390</name>
</gene>
<dbReference type="RefSeq" id="WP_216926967.1">
    <property type="nucleotide sequence ID" value="NZ_JAHOPC010000019.1"/>
</dbReference>
<accession>A0ABS6IEK9</accession>
<sequence>MNLPLFHDPLKGRVTVDAPVRDPRIGRDGAFRRDARTRISPRAARPSTHAAKSTRQREVAKVAEDLQALIARTTPRP</sequence>
<reference evidence="2 3" key="1">
    <citation type="submission" date="2021-06" db="EMBL/GenBank/DDBJ databases">
        <authorList>
            <person name="Jeong J.W."/>
        </authorList>
    </citation>
    <scope>NUCLEOTIDE SEQUENCE [LARGE SCALE GENOMIC DNA]</scope>
    <source>
        <strain evidence="2 3">MMS21-TAE1-1</strain>
    </source>
</reference>